<evidence type="ECO:0000256" key="1">
    <source>
        <dbReference type="SAM" id="MobiDB-lite"/>
    </source>
</evidence>
<dbReference type="AlphaFoldDB" id="A0AAV2QJV1"/>
<sequence>LEFQNELKMNENIIAQQLEEVEILNKEEKNVKLGIEMKKTEQFLDTCILEERRRMTENSFQNIEISMTSPEGSTILFPLPDSLNVSSDKPPPVPPRKEALATNPQQPVHNPYLENKPKIIQQRSL</sequence>
<feature type="non-terminal residue" evidence="2">
    <location>
        <position position="1"/>
    </location>
</feature>
<dbReference type="EMBL" id="CAXKWB010008156">
    <property type="protein sequence ID" value="CAL4089862.1"/>
    <property type="molecule type" value="Genomic_DNA"/>
</dbReference>
<dbReference type="Proteomes" id="UP001497623">
    <property type="component" value="Unassembled WGS sequence"/>
</dbReference>
<organism evidence="2 3">
    <name type="scientific">Meganyctiphanes norvegica</name>
    <name type="common">Northern krill</name>
    <name type="synonym">Thysanopoda norvegica</name>
    <dbReference type="NCBI Taxonomy" id="48144"/>
    <lineage>
        <taxon>Eukaryota</taxon>
        <taxon>Metazoa</taxon>
        <taxon>Ecdysozoa</taxon>
        <taxon>Arthropoda</taxon>
        <taxon>Crustacea</taxon>
        <taxon>Multicrustacea</taxon>
        <taxon>Malacostraca</taxon>
        <taxon>Eumalacostraca</taxon>
        <taxon>Eucarida</taxon>
        <taxon>Euphausiacea</taxon>
        <taxon>Euphausiidae</taxon>
        <taxon>Meganyctiphanes</taxon>
    </lineage>
</organism>
<gene>
    <name evidence="2" type="ORF">MNOR_LOCUS13910</name>
</gene>
<protein>
    <submittedName>
        <fullName evidence="2">Uncharacterized protein</fullName>
    </submittedName>
</protein>
<evidence type="ECO:0000313" key="2">
    <source>
        <dbReference type="EMBL" id="CAL4089862.1"/>
    </source>
</evidence>
<name>A0AAV2QJV1_MEGNR</name>
<comment type="caution">
    <text evidence="2">The sequence shown here is derived from an EMBL/GenBank/DDBJ whole genome shotgun (WGS) entry which is preliminary data.</text>
</comment>
<evidence type="ECO:0000313" key="3">
    <source>
        <dbReference type="Proteomes" id="UP001497623"/>
    </source>
</evidence>
<reference evidence="2 3" key="1">
    <citation type="submission" date="2024-05" db="EMBL/GenBank/DDBJ databases">
        <authorList>
            <person name="Wallberg A."/>
        </authorList>
    </citation>
    <scope>NUCLEOTIDE SEQUENCE [LARGE SCALE GENOMIC DNA]</scope>
</reference>
<accession>A0AAV2QJV1</accession>
<keyword evidence="3" id="KW-1185">Reference proteome</keyword>
<feature type="region of interest" description="Disordered" evidence="1">
    <location>
        <begin position="79"/>
        <end position="125"/>
    </location>
</feature>
<proteinExistence type="predicted"/>
<feature type="non-terminal residue" evidence="2">
    <location>
        <position position="125"/>
    </location>
</feature>